<sequence length="361" mass="40253">MSNVLKHSSQKAGLLSKVAISFLLLGLLLASPLAGMALAQTRIVVLPFYTEEGQDARAGGAETRHYRRMMGFITNQLVRHGFEVISPFARDAQEREYNRVMERAREDSSLACMEMCKKYGTDAAYIVWLTVRLRPTSDRLWMASARVDGEGYDSGGRLLGANVSKTFKITKRYRDDAIAEVEKEVGDTVGRELTKWSGRRGHDTVRASSGSTGFDGPGSDGGGVLERNLSKTANLINVRLDGANEYELTEIFGKVINTATGVVEAKRYSTSIQPENPQASFATWRVRIEDTDPFRLQSNVMKMVDDILYAKGNLTLRGVTYRYTPSEIDLLKGIRPGEATSREIQFVIDRERARDKEFQGE</sequence>
<dbReference type="AlphaFoldDB" id="A0A5K8A0Y8"/>
<evidence type="ECO:0008006" key="4">
    <source>
        <dbReference type="Google" id="ProtNLM"/>
    </source>
</evidence>
<feature type="region of interest" description="Disordered" evidence="1">
    <location>
        <begin position="200"/>
        <end position="223"/>
    </location>
</feature>
<dbReference type="Proteomes" id="UP000425960">
    <property type="component" value="Chromosome"/>
</dbReference>
<gene>
    <name evidence="2" type="ORF">DSCO28_65940</name>
</gene>
<feature type="compositionally biased region" description="Gly residues" evidence="1">
    <location>
        <begin position="213"/>
        <end position="223"/>
    </location>
</feature>
<name>A0A5K8A0Y8_9BACT</name>
<accession>A0A5K8A0Y8</accession>
<dbReference type="RefSeq" id="WP_155325469.1">
    <property type="nucleotide sequence ID" value="NZ_AP021876.1"/>
</dbReference>
<organism evidence="2 3">
    <name type="scientific">Desulfosarcina ovata subsp. sediminis</name>
    <dbReference type="NCBI Taxonomy" id="885957"/>
    <lineage>
        <taxon>Bacteria</taxon>
        <taxon>Pseudomonadati</taxon>
        <taxon>Thermodesulfobacteriota</taxon>
        <taxon>Desulfobacteria</taxon>
        <taxon>Desulfobacterales</taxon>
        <taxon>Desulfosarcinaceae</taxon>
        <taxon>Desulfosarcina</taxon>
    </lineage>
</organism>
<reference evidence="2 3" key="1">
    <citation type="submission" date="2019-11" db="EMBL/GenBank/DDBJ databases">
        <title>Comparative genomics of hydrocarbon-degrading Desulfosarcina strains.</title>
        <authorList>
            <person name="Watanabe M."/>
            <person name="Kojima H."/>
            <person name="Fukui M."/>
        </authorList>
    </citation>
    <scope>NUCLEOTIDE SEQUENCE [LARGE SCALE GENOMIC DNA]</scope>
    <source>
        <strain evidence="2 3">28bB2T</strain>
    </source>
</reference>
<evidence type="ECO:0000256" key="1">
    <source>
        <dbReference type="SAM" id="MobiDB-lite"/>
    </source>
</evidence>
<evidence type="ECO:0000313" key="2">
    <source>
        <dbReference type="EMBL" id="BBO86028.1"/>
    </source>
</evidence>
<dbReference type="EMBL" id="AP021876">
    <property type="protein sequence ID" value="BBO86028.1"/>
    <property type="molecule type" value="Genomic_DNA"/>
</dbReference>
<proteinExistence type="predicted"/>
<protein>
    <recommendedName>
        <fullName evidence="4">Flagellar assembly protein T N-terminal domain-containing protein</fullName>
    </recommendedName>
</protein>
<evidence type="ECO:0000313" key="3">
    <source>
        <dbReference type="Proteomes" id="UP000425960"/>
    </source>
</evidence>
<dbReference type="KEGG" id="dov:DSCO28_65940"/>